<proteinExistence type="predicted"/>
<evidence type="ECO:0000256" key="1">
    <source>
        <dbReference type="SAM" id="MobiDB-lite"/>
    </source>
</evidence>
<feature type="region of interest" description="Disordered" evidence="1">
    <location>
        <begin position="1"/>
        <end position="23"/>
    </location>
</feature>
<evidence type="ECO:0000313" key="2">
    <source>
        <dbReference type="EMBL" id="KAH0539142.1"/>
    </source>
</evidence>
<dbReference type="EMBL" id="JAGHQL010000085">
    <property type="protein sequence ID" value="KAH0539142.1"/>
    <property type="molecule type" value="Genomic_DNA"/>
</dbReference>
<dbReference type="AlphaFoldDB" id="A0A9P8I5K4"/>
<dbReference type="OrthoDB" id="5338741at2759"/>
<sequence length="219" mass="25733">MDADDDEHDIVNQSTRTTQNKPPRCGVIVPIIRSHTRLNEPTVDRDVVVHDLGNLFVLWVQKNAAEHRRMNQLSKEPVRFRRACNDLWRFNREFYETHSIVEQIQNQQSLGEMKREWLYDLFAESQERLSDLQHLIYFLESLAEALWEEIPSSEAENASAQALFWAQDAIIAAGPHLVYQLYRLDNRPIRRRDFMIGKVYLQSHTIQSLIEGIMTAEEE</sequence>
<feature type="compositionally biased region" description="Polar residues" evidence="1">
    <location>
        <begin position="11"/>
        <end position="21"/>
    </location>
</feature>
<dbReference type="Proteomes" id="UP000698800">
    <property type="component" value="Unassembled WGS sequence"/>
</dbReference>
<comment type="caution">
    <text evidence="2">The sequence shown here is derived from an EMBL/GenBank/DDBJ whole genome shotgun (WGS) entry which is preliminary data.</text>
</comment>
<name>A0A9P8I5K4_9PEZI</name>
<gene>
    <name evidence="2" type="ORF">FGG08_004314</name>
</gene>
<organism evidence="2 3">
    <name type="scientific">Glutinoglossum americanum</name>
    <dbReference type="NCBI Taxonomy" id="1670608"/>
    <lineage>
        <taxon>Eukaryota</taxon>
        <taxon>Fungi</taxon>
        <taxon>Dikarya</taxon>
        <taxon>Ascomycota</taxon>
        <taxon>Pezizomycotina</taxon>
        <taxon>Geoglossomycetes</taxon>
        <taxon>Geoglossales</taxon>
        <taxon>Geoglossaceae</taxon>
        <taxon>Glutinoglossum</taxon>
    </lineage>
</organism>
<keyword evidence="3" id="KW-1185">Reference proteome</keyword>
<evidence type="ECO:0000313" key="3">
    <source>
        <dbReference type="Proteomes" id="UP000698800"/>
    </source>
</evidence>
<protein>
    <submittedName>
        <fullName evidence="2">Uncharacterized protein</fullName>
    </submittedName>
</protein>
<reference evidence="2" key="1">
    <citation type="submission" date="2021-03" db="EMBL/GenBank/DDBJ databases">
        <title>Comparative genomics and phylogenomic investigation of the class Geoglossomycetes provide insights into ecological specialization and systematics.</title>
        <authorList>
            <person name="Melie T."/>
            <person name="Pirro S."/>
            <person name="Miller A.N."/>
            <person name="Quandt A."/>
        </authorList>
    </citation>
    <scope>NUCLEOTIDE SEQUENCE</scope>
    <source>
        <strain evidence="2">GBOQ0MN5Z8</strain>
    </source>
</reference>
<accession>A0A9P8I5K4</accession>